<organism evidence="1 2">
    <name type="scientific">Rhizobium mesoamericanum STM3625</name>
    <dbReference type="NCBI Taxonomy" id="1211777"/>
    <lineage>
        <taxon>Bacteria</taxon>
        <taxon>Pseudomonadati</taxon>
        <taxon>Pseudomonadota</taxon>
        <taxon>Alphaproteobacteria</taxon>
        <taxon>Hyphomicrobiales</taxon>
        <taxon>Rhizobiaceae</taxon>
        <taxon>Rhizobium/Agrobacterium group</taxon>
        <taxon>Rhizobium</taxon>
    </lineage>
</organism>
<protein>
    <submittedName>
        <fullName evidence="1">Uncharacterized protein</fullName>
    </submittedName>
</protein>
<comment type="caution">
    <text evidence="1">The sequence shown here is derived from an EMBL/GenBank/DDBJ whole genome shotgun (WGS) entry which is preliminary data.</text>
</comment>
<accession>K0PT13</accession>
<dbReference type="AlphaFoldDB" id="K0PT13"/>
<sequence>MKPYVGPDVERTYCDEHAKFAQADISSIPQLLRRGLHLGLQSERAAGDVPAMLWTIDDTGWIYELRITNEAQAEYYGYPILQNDAFARQILARSRTVAFAPGGFTITDDENFRAAIEAAEAFYR</sequence>
<dbReference type="HOGENOM" id="CLU_131520_0_0_5"/>
<dbReference type="EMBL" id="CANI01000074">
    <property type="protein sequence ID" value="CCM79881.1"/>
    <property type="molecule type" value="Genomic_DNA"/>
</dbReference>
<keyword evidence="2" id="KW-1185">Reference proteome</keyword>
<evidence type="ECO:0000313" key="2">
    <source>
        <dbReference type="Proteomes" id="UP000009319"/>
    </source>
</evidence>
<dbReference type="STRING" id="1211777.BN77_p2110003"/>
<reference evidence="1 2" key="1">
    <citation type="journal article" date="2013" name="Genome Announc.">
        <title>Draft Genome Sequence of Rhizobium mesoamericanum STM3625, a Nitrogen-Fixing Symbiont of Mimosa pudica Isolated in French Guiana (South America).</title>
        <authorList>
            <person name="Moulin L."/>
            <person name="Mornico D."/>
            <person name="Melkonian R."/>
            <person name="Klonowska A."/>
        </authorList>
    </citation>
    <scope>NUCLEOTIDE SEQUENCE [LARGE SCALE GENOMIC DNA]</scope>
    <source>
        <strain evidence="1 2">STM3625</strain>
    </source>
</reference>
<gene>
    <name evidence="1" type="ORF">BN77_p2110003</name>
</gene>
<proteinExistence type="predicted"/>
<dbReference type="eggNOG" id="ENOG502ZYCB">
    <property type="taxonomic scope" value="Bacteria"/>
</dbReference>
<evidence type="ECO:0000313" key="1">
    <source>
        <dbReference type="EMBL" id="CCM79881.1"/>
    </source>
</evidence>
<name>K0PT13_9HYPH</name>
<dbReference type="Proteomes" id="UP000009319">
    <property type="component" value="Unassembled WGS sequence"/>
</dbReference>